<organism evidence="2 3">
    <name type="scientific">Rheinheimera phage vB_RspM_Barba19A</name>
    <dbReference type="NCBI Taxonomy" id="2565658"/>
    <lineage>
        <taxon>Viruses</taxon>
        <taxon>Duplodnaviria</taxon>
        <taxon>Heunggongvirae</taxon>
        <taxon>Uroviricota</taxon>
        <taxon>Caudoviricetes</taxon>
        <taxon>Barbavirus</taxon>
        <taxon>Barbavirus barba19A</taxon>
    </lineage>
</organism>
<keyword evidence="1" id="KW-1133">Transmembrane helix</keyword>
<proteinExistence type="predicted"/>
<reference evidence="2 3" key="1">
    <citation type="submission" date="2019-03" db="EMBL/GenBank/DDBJ databases">
        <title>Genomic and seasonal variations among aquatic phages infecting the Baltic Sea Gammaproteobacteria Rheinheimera sp. bal341.</title>
        <authorList>
            <person name="Nilsson E."/>
            <person name="Li K."/>
            <person name="Fridlund J."/>
            <person name="Sulcius S."/>
            <person name="Bunse C."/>
            <person name="Karlsson C.M.G."/>
            <person name="Lindh M."/>
            <person name="Lundin D."/>
            <person name="Pinhassi J."/>
            <person name="Holmfeldt K."/>
        </authorList>
    </citation>
    <scope>NUCLEOTIDE SEQUENCE [LARGE SCALE GENOMIC DNA]</scope>
</reference>
<name>A0A4P8NF48_9CAUD</name>
<feature type="transmembrane region" description="Helical" evidence="1">
    <location>
        <begin position="62"/>
        <end position="79"/>
    </location>
</feature>
<evidence type="ECO:0000313" key="3">
    <source>
        <dbReference type="Proteomes" id="UP000304203"/>
    </source>
</evidence>
<feature type="transmembrane region" description="Helical" evidence="1">
    <location>
        <begin position="91"/>
        <end position="113"/>
    </location>
</feature>
<sequence length="135" mass="15503">MLIILELVNKENVMSDKSELQQRAEDVLLNLVNKAAEIGSAAFDEIPLVVQELLTWKFTESLLSFFSSCLLLFVSYKFTRWLWKEIDTLEALLVPLGGLNIVMYVVACPMFTIDWLQIWLAPRVYLLEYAASLVK</sequence>
<accession>A0A4P8NF48</accession>
<keyword evidence="1" id="KW-0472">Membrane</keyword>
<evidence type="ECO:0000313" key="2">
    <source>
        <dbReference type="EMBL" id="QCQ61877.1"/>
    </source>
</evidence>
<protein>
    <submittedName>
        <fullName evidence="2">Uncharacterized protein</fullName>
    </submittedName>
</protein>
<dbReference type="Proteomes" id="UP000304203">
    <property type="component" value="Segment"/>
</dbReference>
<keyword evidence="3" id="KW-1185">Reference proteome</keyword>
<gene>
    <name evidence="2" type="ORF">Barba19A_gp037</name>
</gene>
<evidence type="ECO:0000256" key="1">
    <source>
        <dbReference type="SAM" id="Phobius"/>
    </source>
</evidence>
<dbReference type="EMBL" id="MK719730">
    <property type="protein sequence ID" value="QCQ61877.1"/>
    <property type="molecule type" value="Genomic_DNA"/>
</dbReference>
<keyword evidence="1" id="KW-0812">Transmembrane</keyword>